<dbReference type="CDD" id="cd06121">
    <property type="entry name" value="cupin_YML079wp"/>
    <property type="match status" value="1"/>
</dbReference>
<evidence type="ECO:0000259" key="2">
    <source>
        <dbReference type="Pfam" id="PF06172"/>
    </source>
</evidence>
<dbReference type="PANTHER" id="PTHR33387">
    <property type="entry name" value="RMLC-LIKE JELLY ROLL FOLD PROTEIN"/>
    <property type="match status" value="1"/>
</dbReference>
<sequence length="219" mass="24088">MVRDMKTLGTRRSLRRFSPSLRKLCPLAATLTIFLGHSPCTAGAETAFSMPPEAQRLITHYHMQPIPVEGGWFSQLQRTPETIPGAVLPARYAGVTHPISTAILLLETRSGFSALHRLKTAEIWHFYKGDSIHLLLLYPDGSIKRVILNSENPAFVVPEGVWQGSTPEGPLGWAFAGTTMAPGFIPDDFEAGERTQLSRLYPTAAKDIKALTREKAPTP</sequence>
<evidence type="ECO:0000313" key="4">
    <source>
        <dbReference type="Proteomes" id="UP000195072"/>
    </source>
</evidence>
<dbReference type="InterPro" id="IPR011051">
    <property type="entry name" value="RmlC_Cupin_sf"/>
</dbReference>
<reference evidence="3 4" key="1">
    <citation type="submission" date="2014-06" db="EMBL/GenBank/DDBJ databases">
        <authorList>
            <person name="Ju J."/>
            <person name="Zhang J."/>
        </authorList>
    </citation>
    <scope>NUCLEOTIDE SEQUENCE [LARGE SCALE GENOMIC DNA]</scope>
    <source>
        <strain evidence="3">DmL_050</strain>
    </source>
</reference>
<dbReference type="Pfam" id="PF06172">
    <property type="entry name" value="Cupin_5"/>
    <property type="match status" value="1"/>
</dbReference>
<feature type="chain" id="PRO_5012468245" evidence="1">
    <location>
        <begin position="43"/>
        <end position="219"/>
    </location>
</feature>
<dbReference type="EMBL" id="JOOZ01000039">
    <property type="protein sequence ID" value="OUL66180.1"/>
    <property type="molecule type" value="Genomic_DNA"/>
</dbReference>
<name>A0A252EI60_9PROT</name>
<feature type="domain" description="DUF985" evidence="2">
    <location>
        <begin position="55"/>
        <end position="190"/>
    </location>
</feature>
<dbReference type="SUPFAM" id="SSF51182">
    <property type="entry name" value="RmlC-like cupins"/>
    <property type="match status" value="1"/>
</dbReference>
<protein>
    <submittedName>
        <fullName evidence="3">Cupin</fullName>
    </submittedName>
</protein>
<comment type="caution">
    <text evidence="3">The sequence shown here is derived from an EMBL/GenBank/DDBJ whole genome shotgun (WGS) entry which is preliminary data.</text>
</comment>
<accession>A0A252EI60</accession>
<organism evidence="3 4">
    <name type="scientific">Acetobacter senegalensis</name>
    <dbReference type="NCBI Taxonomy" id="446692"/>
    <lineage>
        <taxon>Bacteria</taxon>
        <taxon>Pseudomonadati</taxon>
        <taxon>Pseudomonadota</taxon>
        <taxon>Alphaproteobacteria</taxon>
        <taxon>Acetobacterales</taxon>
        <taxon>Acetobacteraceae</taxon>
        <taxon>Acetobacter</taxon>
    </lineage>
</organism>
<dbReference type="AlphaFoldDB" id="A0A252EI60"/>
<dbReference type="InterPro" id="IPR039935">
    <property type="entry name" value="YML079W-like"/>
</dbReference>
<dbReference type="Proteomes" id="UP000195072">
    <property type="component" value="Unassembled WGS sequence"/>
</dbReference>
<dbReference type="InterPro" id="IPR009327">
    <property type="entry name" value="Cupin_DUF985"/>
</dbReference>
<gene>
    <name evidence="3" type="ORF">HK16_11885</name>
</gene>
<evidence type="ECO:0000313" key="3">
    <source>
        <dbReference type="EMBL" id="OUL66180.1"/>
    </source>
</evidence>
<feature type="signal peptide" evidence="1">
    <location>
        <begin position="1"/>
        <end position="42"/>
    </location>
</feature>
<evidence type="ECO:0000256" key="1">
    <source>
        <dbReference type="SAM" id="SignalP"/>
    </source>
</evidence>
<dbReference type="InterPro" id="IPR014710">
    <property type="entry name" value="RmlC-like_jellyroll"/>
</dbReference>
<dbReference type="PANTHER" id="PTHR33387:SF3">
    <property type="entry name" value="DUF985 DOMAIN-CONTAINING PROTEIN"/>
    <property type="match status" value="1"/>
</dbReference>
<proteinExistence type="predicted"/>
<keyword evidence="1" id="KW-0732">Signal</keyword>
<dbReference type="Gene3D" id="2.60.120.10">
    <property type="entry name" value="Jelly Rolls"/>
    <property type="match status" value="1"/>
</dbReference>